<dbReference type="SUPFAM" id="SSF51735">
    <property type="entry name" value="NAD(P)-binding Rossmann-fold domains"/>
    <property type="match status" value="1"/>
</dbReference>
<dbReference type="Pfam" id="PF13561">
    <property type="entry name" value="adh_short_C2"/>
    <property type="match status" value="1"/>
</dbReference>
<evidence type="ECO:0000313" key="2">
    <source>
        <dbReference type="Proteomes" id="UP000838756"/>
    </source>
</evidence>
<dbReference type="PRINTS" id="PR00080">
    <property type="entry name" value="SDRFAMILY"/>
</dbReference>
<dbReference type="InterPro" id="IPR036291">
    <property type="entry name" value="NAD(P)-bd_dom_sf"/>
</dbReference>
<name>A0A8S4RP69_9NEOP</name>
<dbReference type="PANTHER" id="PTHR43975:SF2">
    <property type="entry name" value="EG:BACR7A4.14 PROTEIN-RELATED"/>
    <property type="match status" value="1"/>
</dbReference>
<reference evidence="1" key="1">
    <citation type="submission" date="2022-03" db="EMBL/GenBank/DDBJ databases">
        <authorList>
            <person name="Lindestad O."/>
        </authorList>
    </citation>
    <scope>NUCLEOTIDE SEQUENCE</scope>
</reference>
<dbReference type="EMBL" id="CAKXAJ010025469">
    <property type="protein sequence ID" value="CAH2240052.1"/>
    <property type="molecule type" value="Genomic_DNA"/>
</dbReference>
<comment type="caution">
    <text evidence="1">The sequence shown here is derived from an EMBL/GenBank/DDBJ whole genome shotgun (WGS) entry which is preliminary data.</text>
</comment>
<sequence>MSLKNKVVIITGASSGIGAATAVAFSAQGANVAMVGRNEAKLTKVATQCSKPLVLAADMAKDDDVKRIVEQTINKFGKIDILINNAGKTGRSKLLDNSIDMIKAYDAIMNVNVRGLVYITSLAAPYLAKTKGNIVNISSTVAFFAPAEAGAINYYISKAAVHHFGACAAAKLAPHGIRVNTVSPGPVKTDLFENSGRNANYETLAKLVSLGRVSEPEEIADVILFLASDKAKGITGSDFLADNGMLIKRG</sequence>
<dbReference type="AlphaFoldDB" id="A0A8S4RP69"/>
<accession>A0A8S4RP69</accession>
<evidence type="ECO:0000313" key="1">
    <source>
        <dbReference type="EMBL" id="CAH2240052.1"/>
    </source>
</evidence>
<dbReference type="PANTHER" id="PTHR43975">
    <property type="entry name" value="ZGC:101858"/>
    <property type="match status" value="1"/>
</dbReference>
<protein>
    <submittedName>
        <fullName evidence="1">Jg7395 protein</fullName>
    </submittedName>
</protein>
<dbReference type="FunFam" id="3.40.50.720:FF:000084">
    <property type="entry name" value="Short-chain dehydrogenase reductase"/>
    <property type="match status" value="1"/>
</dbReference>
<keyword evidence="2" id="KW-1185">Reference proteome</keyword>
<organism evidence="1 2">
    <name type="scientific">Pararge aegeria aegeria</name>
    <dbReference type="NCBI Taxonomy" id="348720"/>
    <lineage>
        <taxon>Eukaryota</taxon>
        <taxon>Metazoa</taxon>
        <taxon>Ecdysozoa</taxon>
        <taxon>Arthropoda</taxon>
        <taxon>Hexapoda</taxon>
        <taxon>Insecta</taxon>
        <taxon>Pterygota</taxon>
        <taxon>Neoptera</taxon>
        <taxon>Endopterygota</taxon>
        <taxon>Lepidoptera</taxon>
        <taxon>Glossata</taxon>
        <taxon>Ditrysia</taxon>
        <taxon>Papilionoidea</taxon>
        <taxon>Nymphalidae</taxon>
        <taxon>Satyrinae</taxon>
        <taxon>Satyrini</taxon>
        <taxon>Parargina</taxon>
        <taxon>Pararge</taxon>
    </lineage>
</organism>
<gene>
    <name evidence="1" type="primary">jg7395</name>
    <name evidence="1" type="ORF">PAEG_LOCUS16665</name>
</gene>
<dbReference type="Gene3D" id="3.40.50.720">
    <property type="entry name" value="NAD(P)-binding Rossmann-like Domain"/>
    <property type="match status" value="1"/>
</dbReference>
<dbReference type="InterPro" id="IPR002347">
    <property type="entry name" value="SDR_fam"/>
</dbReference>
<proteinExistence type="predicted"/>
<dbReference type="PRINTS" id="PR00081">
    <property type="entry name" value="GDHRDH"/>
</dbReference>
<dbReference type="OrthoDB" id="47007at2759"/>
<dbReference type="Proteomes" id="UP000838756">
    <property type="component" value="Unassembled WGS sequence"/>
</dbReference>